<dbReference type="AlphaFoldDB" id="A0A4R0PA30"/>
<name>A0A4R0PA30_9HYPH</name>
<comment type="caution">
    <text evidence="2">The sequence shown here is derived from an EMBL/GenBank/DDBJ whole genome shotgun (WGS) entry which is preliminary data.</text>
</comment>
<dbReference type="EMBL" id="SJST01000003">
    <property type="protein sequence ID" value="TCD14110.1"/>
    <property type="molecule type" value="Genomic_DNA"/>
</dbReference>
<protein>
    <submittedName>
        <fullName evidence="2">Uncharacterized protein</fullName>
    </submittedName>
</protein>
<accession>A0A4R0PA30</accession>
<feature type="region of interest" description="Disordered" evidence="1">
    <location>
        <begin position="61"/>
        <end position="89"/>
    </location>
</feature>
<evidence type="ECO:0000313" key="2">
    <source>
        <dbReference type="EMBL" id="TCD14110.1"/>
    </source>
</evidence>
<keyword evidence="3" id="KW-1185">Reference proteome</keyword>
<dbReference type="RefSeq" id="WP_131567810.1">
    <property type="nucleotide sequence ID" value="NZ_JAINFK010000002.1"/>
</dbReference>
<proteinExistence type="predicted"/>
<organism evidence="2 3">
    <name type="scientific">Oricola cellulosilytica</name>
    <dbReference type="NCBI Taxonomy" id="1429082"/>
    <lineage>
        <taxon>Bacteria</taxon>
        <taxon>Pseudomonadati</taxon>
        <taxon>Pseudomonadota</taxon>
        <taxon>Alphaproteobacteria</taxon>
        <taxon>Hyphomicrobiales</taxon>
        <taxon>Ahrensiaceae</taxon>
        <taxon>Oricola</taxon>
    </lineage>
</organism>
<evidence type="ECO:0000256" key="1">
    <source>
        <dbReference type="SAM" id="MobiDB-lite"/>
    </source>
</evidence>
<dbReference type="Proteomes" id="UP000291301">
    <property type="component" value="Unassembled WGS sequence"/>
</dbReference>
<dbReference type="OrthoDB" id="10011914at2"/>
<sequence>MAARRHTRRKELHSLHVKRFVKLCVRCHGEMMPISTELHPTSPQAKAIDRLSDAIKNAIREVSGEEPPWPGEAHGAGPGWRDPDGTRSN</sequence>
<reference evidence="2 3" key="1">
    <citation type="journal article" date="2015" name="Antonie Van Leeuwenhoek">
        <title>Oricola cellulosilytica gen. nov., sp. nov., a cellulose-degrading bacterium of the family Phyllobacteriaceae isolated from surface seashore water, and emended descriptions of Mesorhizobium loti and Phyllobacterium myrsinacearum.</title>
        <authorList>
            <person name="Hameed A."/>
            <person name="Shahina M."/>
            <person name="Lai W.A."/>
            <person name="Lin S.Y."/>
            <person name="Young L.S."/>
            <person name="Liu Y.C."/>
            <person name="Hsu Y.H."/>
            <person name="Young C.C."/>
        </authorList>
    </citation>
    <scope>NUCLEOTIDE SEQUENCE [LARGE SCALE GENOMIC DNA]</scope>
    <source>
        <strain evidence="2 3">KCTC 52183</strain>
    </source>
</reference>
<evidence type="ECO:0000313" key="3">
    <source>
        <dbReference type="Proteomes" id="UP000291301"/>
    </source>
</evidence>
<gene>
    <name evidence="2" type="ORF">E0D97_08425</name>
</gene>